<organism evidence="2 3">
    <name type="scientific">Streptomyces longisporus</name>
    <dbReference type="NCBI Taxonomy" id="1948"/>
    <lineage>
        <taxon>Bacteria</taxon>
        <taxon>Bacillati</taxon>
        <taxon>Actinomycetota</taxon>
        <taxon>Actinomycetes</taxon>
        <taxon>Kitasatosporales</taxon>
        <taxon>Streptomycetaceae</taxon>
        <taxon>Streptomyces</taxon>
    </lineage>
</organism>
<proteinExistence type="predicted"/>
<name>A0ABN3LCC9_STRLO</name>
<dbReference type="Proteomes" id="UP001501777">
    <property type="component" value="Unassembled WGS sequence"/>
</dbReference>
<dbReference type="RefSeq" id="WP_344399603.1">
    <property type="nucleotide sequence ID" value="NZ_BAAASG010000005.1"/>
</dbReference>
<gene>
    <name evidence="2" type="ORF">GCM10010276_18380</name>
</gene>
<sequence>MTPDGEAGRWTVAVTGSTGFIGSAVVRRLSGCAAPGGGPLRVRALARGASSEAPGEGTVERVRADVTDAASLRAAFKGVDAVVHAVSCVGGDARQAWSVNLEGTTAVMAAAREAGVDRIVHFSTAAVYGAGPHRGIDVDGVDAAPVSEASRSRLAAEGPALAAGALVLRPGLVLGEGDRWVGPALAELTRRVPPEWDGGTALLSLVDVDDLARLAAAAVTAGTPVRGVHHAAHPVPVTSGRLRRVMAAHGLAEPARGDADWAQCTALLANTQGRWGQRQLELLGRDHHYRSDLIWELLATDPGPGPLERLGAV</sequence>
<dbReference type="SUPFAM" id="SSF51735">
    <property type="entry name" value="NAD(P)-binding Rossmann-fold domains"/>
    <property type="match status" value="1"/>
</dbReference>
<dbReference type="Pfam" id="PF01370">
    <property type="entry name" value="Epimerase"/>
    <property type="match status" value="1"/>
</dbReference>
<dbReference type="PANTHER" id="PTHR48079">
    <property type="entry name" value="PROTEIN YEEZ"/>
    <property type="match status" value="1"/>
</dbReference>
<reference evidence="2 3" key="1">
    <citation type="journal article" date="2019" name="Int. J. Syst. Evol. Microbiol.">
        <title>The Global Catalogue of Microorganisms (GCM) 10K type strain sequencing project: providing services to taxonomists for standard genome sequencing and annotation.</title>
        <authorList>
            <consortium name="The Broad Institute Genomics Platform"/>
            <consortium name="The Broad Institute Genome Sequencing Center for Infectious Disease"/>
            <person name="Wu L."/>
            <person name="Ma J."/>
        </authorList>
    </citation>
    <scope>NUCLEOTIDE SEQUENCE [LARGE SCALE GENOMIC DNA]</scope>
    <source>
        <strain evidence="2 3">JCM 4395</strain>
    </source>
</reference>
<keyword evidence="3" id="KW-1185">Reference proteome</keyword>
<evidence type="ECO:0000259" key="1">
    <source>
        <dbReference type="Pfam" id="PF01370"/>
    </source>
</evidence>
<dbReference type="InterPro" id="IPR036291">
    <property type="entry name" value="NAD(P)-bd_dom_sf"/>
</dbReference>
<dbReference type="EMBL" id="BAAASG010000005">
    <property type="protein sequence ID" value="GAA2481753.1"/>
    <property type="molecule type" value="Genomic_DNA"/>
</dbReference>
<feature type="domain" description="NAD-dependent epimerase/dehydratase" evidence="1">
    <location>
        <begin position="12"/>
        <end position="221"/>
    </location>
</feature>
<comment type="caution">
    <text evidence="2">The sequence shown here is derived from an EMBL/GenBank/DDBJ whole genome shotgun (WGS) entry which is preliminary data.</text>
</comment>
<dbReference type="InterPro" id="IPR001509">
    <property type="entry name" value="Epimerase_deHydtase"/>
</dbReference>
<dbReference type="PANTHER" id="PTHR48079:SF6">
    <property type="entry name" value="NAD(P)-BINDING DOMAIN-CONTAINING PROTEIN-RELATED"/>
    <property type="match status" value="1"/>
</dbReference>
<accession>A0ABN3LCC9</accession>
<protein>
    <recommendedName>
        <fullName evidence="1">NAD-dependent epimerase/dehydratase domain-containing protein</fullName>
    </recommendedName>
</protein>
<evidence type="ECO:0000313" key="3">
    <source>
        <dbReference type="Proteomes" id="UP001501777"/>
    </source>
</evidence>
<dbReference type="Gene3D" id="3.40.50.720">
    <property type="entry name" value="NAD(P)-binding Rossmann-like Domain"/>
    <property type="match status" value="1"/>
</dbReference>
<dbReference type="InterPro" id="IPR051783">
    <property type="entry name" value="NAD(P)-dependent_oxidoreduct"/>
</dbReference>
<evidence type="ECO:0000313" key="2">
    <source>
        <dbReference type="EMBL" id="GAA2481753.1"/>
    </source>
</evidence>